<evidence type="ECO:0000313" key="7">
    <source>
        <dbReference type="Proteomes" id="UP000037977"/>
    </source>
</evidence>
<dbReference type="Proteomes" id="UP000037977">
    <property type="component" value="Unassembled WGS sequence"/>
</dbReference>
<dbReference type="InterPro" id="IPR013815">
    <property type="entry name" value="ATP_grasp_subdomain_1"/>
</dbReference>
<dbReference type="Gene3D" id="3.40.50.20">
    <property type="match status" value="1"/>
</dbReference>
<organism evidence="6 7">
    <name type="scientific">Lysinibacillus macroides</name>
    <dbReference type="NCBI Taxonomy" id="33935"/>
    <lineage>
        <taxon>Bacteria</taxon>
        <taxon>Bacillati</taxon>
        <taxon>Bacillota</taxon>
        <taxon>Bacilli</taxon>
        <taxon>Bacillales</taxon>
        <taxon>Bacillaceae</taxon>
        <taxon>Lysinibacillus</taxon>
    </lineage>
</organism>
<keyword evidence="2 4" id="KW-0547">Nucleotide-binding</keyword>
<dbReference type="OrthoDB" id="9803907at2"/>
<dbReference type="InterPro" id="IPR011761">
    <property type="entry name" value="ATP-grasp"/>
</dbReference>
<dbReference type="Pfam" id="PF13535">
    <property type="entry name" value="ATP-grasp_4"/>
    <property type="match status" value="1"/>
</dbReference>
<proteinExistence type="predicted"/>
<name>A0A0M9DIY0_9BACI</name>
<feature type="domain" description="ATP-grasp" evidence="5">
    <location>
        <begin position="116"/>
        <end position="315"/>
    </location>
</feature>
<keyword evidence="7" id="KW-1185">Reference proteome</keyword>
<dbReference type="PANTHER" id="PTHR43585:SF2">
    <property type="entry name" value="ATP-GRASP ENZYME FSQD"/>
    <property type="match status" value="1"/>
</dbReference>
<evidence type="ECO:0000259" key="5">
    <source>
        <dbReference type="PROSITE" id="PS50975"/>
    </source>
</evidence>
<dbReference type="InterPro" id="IPR052032">
    <property type="entry name" value="ATP-dep_AA_Ligase"/>
</dbReference>
<accession>A0A0M9DIY0</accession>
<evidence type="ECO:0000256" key="1">
    <source>
        <dbReference type="ARBA" id="ARBA00022598"/>
    </source>
</evidence>
<dbReference type="Gene3D" id="3.30.1490.20">
    <property type="entry name" value="ATP-grasp fold, A domain"/>
    <property type="match status" value="1"/>
</dbReference>
<comment type="caution">
    <text evidence="6">The sequence shown here is derived from an EMBL/GenBank/DDBJ whole genome shotgun (WGS) entry which is preliminary data.</text>
</comment>
<dbReference type="EMBL" id="LGCI01000010">
    <property type="protein sequence ID" value="KOY81366.1"/>
    <property type="molecule type" value="Genomic_DNA"/>
</dbReference>
<evidence type="ECO:0000256" key="2">
    <source>
        <dbReference type="ARBA" id="ARBA00022741"/>
    </source>
</evidence>
<dbReference type="PATRIC" id="fig|33935.3.peg.2784"/>
<dbReference type="PROSITE" id="PS50975">
    <property type="entry name" value="ATP_GRASP"/>
    <property type="match status" value="1"/>
</dbReference>
<dbReference type="PANTHER" id="PTHR43585">
    <property type="entry name" value="FUMIPYRROLE BIOSYNTHESIS PROTEIN C"/>
    <property type="match status" value="1"/>
</dbReference>
<dbReference type="Gene3D" id="3.30.470.20">
    <property type="entry name" value="ATP-grasp fold, B domain"/>
    <property type="match status" value="1"/>
</dbReference>
<dbReference type="STRING" id="33935.ADM90_19785"/>
<dbReference type="AlphaFoldDB" id="A0A0M9DIY0"/>
<evidence type="ECO:0000313" key="6">
    <source>
        <dbReference type="EMBL" id="KOY81366.1"/>
    </source>
</evidence>
<keyword evidence="1" id="KW-0436">Ligase</keyword>
<evidence type="ECO:0000256" key="3">
    <source>
        <dbReference type="ARBA" id="ARBA00022840"/>
    </source>
</evidence>
<gene>
    <name evidence="6" type="ORF">ADM90_19785</name>
</gene>
<dbReference type="RefSeq" id="WP_053996613.1">
    <property type="nucleotide sequence ID" value="NZ_CP065643.1"/>
</dbReference>
<sequence length="410" mass="46735">MKKTILMIGINGRFISSLEKSETKFELILIEEEDVFKTRTKKLESPLIRKIILAPYQQSNEALTIIDSVFKKYDIDAVVPGVEYAVGIAGEIARKFSLNYLGEKSISYLTDKYMLRTICEEYLLPQPNFVKVTSVKDIEDFFDNKPIVIKPANRQASVGVIKVQTRDEIPEAFEKMIGSNEGRITAKRNMKWTYLAEEFQDGFEVSVETLIKDGEVLFHNITSKEVTGTPYFIESGHIVPGIVTKQQEQEIIKNQEKLINILVAQTGILHAEWIVTKEGPKLIECAGRVPGDDILTLIEHAYDFNVYENYIKMLCNMSTAIKTYAICGTAIKFFMPNAGILEDIRNLDILDKYKNEIIDFNITVNKGDTIPLLTSSWSRTAGYIIVKNKTNYQVKEFSDYLTNNIKFLVR</sequence>
<evidence type="ECO:0000256" key="4">
    <source>
        <dbReference type="PROSITE-ProRule" id="PRU00409"/>
    </source>
</evidence>
<protein>
    <recommendedName>
        <fullName evidence="5">ATP-grasp domain-containing protein</fullName>
    </recommendedName>
</protein>
<dbReference type="GO" id="GO:0005524">
    <property type="term" value="F:ATP binding"/>
    <property type="evidence" value="ECO:0007669"/>
    <property type="project" value="UniProtKB-UniRule"/>
</dbReference>
<reference evidence="6 7" key="1">
    <citation type="submission" date="2015-07" db="EMBL/GenBank/DDBJ databases">
        <title>Genome sequencing project for genomic taxonomy and phylogenomics of Bacillus-like bacteria.</title>
        <authorList>
            <person name="Liu B."/>
            <person name="Wang J."/>
            <person name="Zhu Y."/>
            <person name="Liu G."/>
            <person name="Chen Q."/>
            <person name="Chen Z."/>
            <person name="Che J."/>
            <person name="Ge C."/>
            <person name="Shi H."/>
            <person name="Pan Z."/>
            <person name="Liu X."/>
        </authorList>
    </citation>
    <scope>NUCLEOTIDE SEQUENCE [LARGE SCALE GENOMIC DNA]</scope>
    <source>
        <strain evidence="6 7">DSM 54</strain>
    </source>
</reference>
<keyword evidence="3 4" id="KW-0067">ATP-binding</keyword>
<dbReference type="SUPFAM" id="SSF56059">
    <property type="entry name" value="Glutathione synthetase ATP-binding domain-like"/>
    <property type="match status" value="1"/>
</dbReference>
<dbReference type="GO" id="GO:0046872">
    <property type="term" value="F:metal ion binding"/>
    <property type="evidence" value="ECO:0007669"/>
    <property type="project" value="InterPro"/>
</dbReference>
<dbReference type="GO" id="GO:0016874">
    <property type="term" value="F:ligase activity"/>
    <property type="evidence" value="ECO:0007669"/>
    <property type="project" value="UniProtKB-KW"/>
</dbReference>